<evidence type="ECO:0000313" key="9">
    <source>
        <dbReference type="Proteomes" id="UP000087171"/>
    </source>
</evidence>
<evidence type="ECO:0000256" key="2">
    <source>
        <dbReference type="ARBA" id="ARBA00022723"/>
    </source>
</evidence>
<accession>A0A3Q7Y8I5</accession>
<evidence type="ECO:0000256" key="6">
    <source>
        <dbReference type="RuleBase" id="RU367018"/>
    </source>
</evidence>
<dbReference type="RefSeq" id="XP_027187952.1">
    <property type="nucleotide sequence ID" value="XM_027332151.1"/>
</dbReference>
<dbReference type="InterPro" id="IPR018289">
    <property type="entry name" value="MULE_transposase_dom"/>
</dbReference>
<dbReference type="GeneID" id="101501873"/>
<dbReference type="InterPro" id="IPR012337">
    <property type="entry name" value="RNaseH-like_sf"/>
</dbReference>
<keyword evidence="4 6" id="KW-0862">Zinc</keyword>
<dbReference type="InterPro" id="IPR001584">
    <property type="entry name" value="Integrase_cat-core"/>
</dbReference>
<dbReference type="InterPro" id="IPR036397">
    <property type="entry name" value="RNaseH_sf"/>
</dbReference>
<dbReference type="Proteomes" id="UP000087171">
    <property type="component" value="Chromosome Ca2"/>
</dbReference>
<evidence type="ECO:0000259" key="7">
    <source>
        <dbReference type="PROSITE" id="PS50966"/>
    </source>
</evidence>
<dbReference type="GO" id="GO:0003676">
    <property type="term" value="F:nucleic acid binding"/>
    <property type="evidence" value="ECO:0007669"/>
    <property type="project" value="InterPro"/>
</dbReference>
<keyword evidence="3 5" id="KW-0863">Zinc-finger</keyword>
<dbReference type="Gene3D" id="3.30.420.10">
    <property type="entry name" value="Ribonuclease H-like superfamily/Ribonuclease H"/>
    <property type="match status" value="1"/>
</dbReference>
<dbReference type="AlphaFoldDB" id="A0A3Q7Y8I5"/>
<dbReference type="GO" id="GO:0015074">
    <property type="term" value="P:DNA integration"/>
    <property type="evidence" value="ECO:0007669"/>
    <property type="project" value="InterPro"/>
</dbReference>
<evidence type="ECO:0000259" key="8">
    <source>
        <dbReference type="PROSITE" id="PS50994"/>
    </source>
</evidence>
<dbReference type="SMART" id="SM00575">
    <property type="entry name" value="ZnF_PMZ"/>
    <property type="match status" value="1"/>
</dbReference>
<dbReference type="GO" id="GO:0005634">
    <property type="term" value="C:nucleus"/>
    <property type="evidence" value="ECO:0007669"/>
    <property type="project" value="UniProtKB-SubCell"/>
</dbReference>
<dbReference type="InterPro" id="IPR007527">
    <property type="entry name" value="Znf_SWIM"/>
</dbReference>
<evidence type="ECO:0000256" key="3">
    <source>
        <dbReference type="ARBA" id="ARBA00022771"/>
    </source>
</evidence>
<evidence type="ECO:0000313" key="10">
    <source>
        <dbReference type="RefSeq" id="XP_027187952.1"/>
    </source>
</evidence>
<keyword evidence="6" id="KW-0539">Nucleus</keyword>
<dbReference type="PANTHER" id="PTHR31669">
    <property type="entry name" value="PROTEIN FAR1-RELATED SEQUENCE 10-RELATED"/>
    <property type="match status" value="1"/>
</dbReference>
<dbReference type="SUPFAM" id="SSF53098">
    <property type="entry name" value="Ribonuclease H-like"/>
    <property type="match status" value="1"/>
</dbReference>
<dbReference type="Pfam" id="PF04434">
    <property type="entry name" value="SWIM"/>
    <property type="match status" value="1"/>
</dbReference>
<keyword evidence="2 6" id="KW-0479">Metal-binding</keyword>
<keyword evidence="9" id="KW-1185">Reference proteome</keyword>
<name>A0A3Q7Y8I5_CICAR</name>
<dbReference type="Pfam" id="PF10551">
    <property type="entry name" value="MULE"/>
    <property type="match status" value="1"/>
</dbReference>
<evidence type="ECO:0000256" key="1">
    <source>
        <dbReference type="ARBA" id="ARBA00005889"/>
    </source>
</evidence>
<evidence type="ECO:0000256" key="5">
    <source>
        <dbReference type="PROSITE-ProRule" id="PRU00325"/>
    </source>
</evidence>
<evidence type="ECO:0000256" key="4">
    <source>
        <dbReference type="ARBA" id="ARBA00022833"/>
    </source>
</evidence>
<reference evidence="10" key="2">
    <citation type="submission" date="2025-08" db="UniProtKB">
        <authorList>
            <consortium name="RefSeq"/>
        </authorList>
    </citation>
    <scope>IDENTIFICATION</scope>
    <source>
        <tissue evidence="10">Etiolated seedlings</tissue>
    </source>
</reference>
<feature type="domain" description="Integrase catalytic" evidence="8">
    <location>
        <begin position="623"/>
        <end position="709"/>
    </location>
</feature>
<organism evidence="9 10">
    <name type="scientific">Cicer arietinum</name>
    <name type="common">Chickpea</name>
    <name type="synonym">Garbanzo</name>
    <dbReference type="NCBI Taxonomy" id="3827"/>
    <lineage>
        <taxon>Eukaryota</taxon>
        <taxon>Viridiplantae</taxon>
        <taxon>Streptophyta</taxon>
        <taxon>Embryophyta</taxon>
        <taxon>Tracheophyta</taxon>
        <taxon>Spermatophyta</taxon>
        <taxon>Magnoliopsida</taxon>
        <taxon>eudicotyledons</taxon>
        <taxon>Gunneridae</taxon>
        <taxon>Pentapetalae</taxon>
        <taxon>rosids</taxon>
        <taxon>fabids</taxon>
        <taxon>Fabales</taxon>
        <taxon>Fabaceae</taxon>
        <taxon>Papilionoideae</taxon>
        <taxon>50 kb inversion clade</taxon>
        <taxon>NPAAA clade</taxon>
        <taxon>Hologalegina</taxon>
        <taxon>IRL clade</taxon>
        <taxon>Cicereae</taxon>
        <taxon>Cicer</taxon>
    </lineage>
</organism>
<dbReference type="InterPro" id="IPR031052">
    <property type="entry name" value="FHY3/FAR1"/>
</dbReference>
<dbReference type="InterPro" id="IPR025724">
    <property type="entry name" value="GAG-pre-integrase_dom"/>
</dbReference>
<reference evidence="9" key="1">
    <citation type="journal article" date="2013" name="Nat. Biotechnol.">
        <title>Draft genome sequence of chickpea (Cicer arietinum) provides a resource for trait improvement.</title>
        <authorList>
            <person name="Varshney R.K."/>
            <person name="Song C."/>
            <person name="Saxena R.K."/>
            <person name="Azam S."/>
            <person name="Yu S."/>
            <person name="Sharpe A.G."/>
            <person name="Cannon S."/>
            <person name="Baek J."/>
            <person name="Rosen B.D."/>
            <person name="Tar'an B."/>
            <person name="Millan T."/>
            <person name="Zhang X."/>
            <person name="Ramsay L.D."/>
            <person name="Iwata A."/>
            <person name="Wang Y."/>
            <person name="Nelson W."/>
            <person name="Farmer A.D."/>
            <person name="Gaur P.M."/>
            <person name="Soderlund C."/>
            <person name="Penmetsa R.V."/>
            <person name="Xu C."/>
            <person name="Bharti A.K."/>
            <person name="He W."/>
            <person name="Winter P."/>
            <person name="Zhao S."/>
            <person name="Hane J.K."/>
            <person name="Carrasquilla-Garcia N."/>
            <person name="Condie J.A."/>
            <person name="Upadhyaya H.D."/>
            <person name="Luo M.C."/>
            <person name="Thudi M."/>
            <person name="Gowda C.L."/>
            <person name="Singh N.P."/>
            <person name="Lichtenzveig J."/>
            <person name="Gali K.K."/>
            <person name="Rubio J."/>
            <person name="Nadarajan N."/>
            <person name="Dolezel J."/>
            <person name="Bansal K.C."/>
            <person name="Xu X."/>
            <person name="Edwards D."/>
            <person name="Zhang G."/>
            <person name="Kahl G."/>
            <person name="Gil J."/>
            <person name="Singh K.B."/>
            <person name="Datta S.K."/>
            <person name="Jackson S.A."/>
            <person name="Wang J."/>
            <person name="Cook D.R."/>
        </authorList>
    </citation>
    <scope>NUCLEOTIDE SEQUENCE [LARGE SCALE GENOMIC DNA]</scope>
    <source>
        <strain evidence="9">cv. CDC Frontier</strain>
    </source>
</reference>
<dbReference type="InterPro" id="IPR006564">
    <property type="entry name" value="Znf_PMZ"/>
</dbReference>
<proteinExistence type="inferred from homology"/>
<comment type="similarity">
    <text evidence="1 6">Belongs to the FHY3/FAR1 family.</text>
</comment>
<dbReference type="GO" id="GO:0006355">
    <property type="term" value="P:regulation of DNA-templated transcription"/>
    <property type="evidence" value="ECO:0007669"/>
    <property type="project" value="UniProtKB-UniRule"/>
</dbReference>
<dbReference type="Pfam" id="PF13976">
    <property type="entry name" value="gag_pre-integrs"/>
    <property type="match status" value="1"/>
</dbReference>
<dbReference type="PROSITE" id="PS50994">
    <property type="entry name" value="INTEGRASE"/>
    <property type="match status" value="1"/>
</dbReference>
<sequence>MSITRQRTVGGGSHHVLDYLKRMQAENPAFFYAVQGDIDHVGGNIFWADATSRMNYSYFGDAVILDTTYKINQYRVPFASFTGFNHHGQPVLFGCALIFNESESSYIWLLRTWLHTMSGRHPVSITTDFDPIIQVAVAQVLPPTRHRFSKWSIFKENRGKLAHLCQSHPTFETEFRKCVHESETIDEFESCWHSLLERYYVMDNEWLQSMYNARQHWVPVYLRDSFFGEMSLNDGNECLNFFFDGYVNASTTLQLLVRQYENAVSTWHERELKADYETTNSSPVLKTPSPMEKQAASLYTRKIFMKFQEELVETLANPATKVDDSGTLTTYRVAKFGENQTSQIVTFNSFEMKASCSCQLFEYSGIICRHILAVFRAKNVLTLPSHYVLKRWTRNAKTGVLLDEHSSELPSSSRESTTMRYNNLRQEATKYVEEGSKSIQTYHVAMKALQEATKKVSTLKNKSTGTAEGPSIANGGRSELLTGDEDVPSYQSVGSSKVLLRGTLERDGLYKFHSIPLPKAITHSPQVLTAMHNVSMSNSSLHSDLNFSNMPCINDAATASHFQPSYSLYHLWHRRLGHPHHEVLENFLHLCNVHISNNNSTNFCSACCLSKSHRLPSTASTTIYNNPLELIFCDLRGPAPVESSRGYSYFLTIVDAYTCYTWIYSLKLKSQTLTTFFQFKSMVELQLNQKLKYVQTDGWGLSFVPLQFF</sequence>
<dbReference type="GO" id="GO:0008270">
    <property type="term" value="F:zinc ion binding"/>
    <property type="evidence" value="ECO:0007669"/>
    <property type="project" value="UniProtKB-UniRule"/>
</dbReference>
<dbReference type="STRING" id="3827.A0A3Q7Y8I5"/>
<comment type="function">
    <text evidence="6">Putative transcription activator involved in regulating light control of development.</text>
</comment>
<dbReference type="PANTHER" id="PTHR31669:SF240">
    <property type="entry name" value="PROTEIN FAR1-RELATED SEQUENCE 9"/>
    <property type="match status" value="1"/>
</dbReference>
<protein>
    <recommendedName>
        <fullName evidence="6">Protein FAR1-RELATED SEQUENCE</fullName>
    </recommendedName>
</protein>
<comment type="subcellular location">
    <subcellularLocation>
        <location evidence="6">Nucleus</location>
    </subcellularLocation>
</comment>
<dbReference type="OrthoDB" id="1927586at2759"/>
<feature type="domain" description="SWIM-type" evidence="7">
    <location>
        <begin position="341"/>
        <end position="379"/>
    </location>
</feature>
<dbReference type="PROSITE" id="PS50966">
    <property type="entry name" value="ZF_SWIM"/>
    <property type="match status" value="1"/>
</dbReference>
<gene>
    <name evidence="10" type="primary">LOC101501873</name>
</gene>